<reference evidence="1 2" key="1">
    <citation type="submission" date="2016-10" db="EMBL/GenBank/DDBJ databases">
        <authorList>
            <person name="de Groot N.N."/>
        </authorList>
    </citation>
    <scope>NUCLEOTIDE SEQUENCE [LARGE SCALE GENOMIC DNA]</scope>
    <source>
        <strain evidence="1 2">EP1-55-1</strain>
    </source>
</reference>
<dbReference type="STRING" id="223786.SAMN05216234_11532"/>
<dbReference type="RefSeq" id="WP_092912255.1">
    <property type="nucleotide sequence ID" value="NZ_FOXB01000015.1"/>
</dbReference>
<gene>
    <name evidence="1" type="ORF">SAMN05216234_11532</name>
</gene>
<evidence type="ECO:0000313" key="2">
    <source>
        <dbReference type="Proteomes" id="UP000199227"/>
    </source>
</evidence>
<keyword evidence="2" id="KW-1185">Reference proteome</keyword>
<accession>A0A1I5PGG5</accession>
<dbReference type="EMBL" id="FOXB01000015">
    <property type="protein sequence ID" value="SFP33212.1"/>
    <property type="molecule type" value="Genomic_DNA"/>
</dbReference>
<protein>
    <recommendedName>
        <fullName evidence="3">STAS domain-containing protein</fullName>
    </recommendedName>
</protein>
<name>A0A1I5PGG5_9BACT</name>
<dbReference type="AlphaFoldDB" id="A0A1I5PGG5"/>
<proteinExistence type="predicted"/>
<organism evidence="1 2">
    <name type="scientific">Hydrogenimonas thermophila</name>
    <dbReference type="NCBI Taxonomy" id="223786"/>
    <lineage>
        <taxon>Bacteria</taxon>
        <taxon>Pseudomonadati</taxon>
        <taxon>Campylobacterota</taxon>
        <taxon>Epsilonproteobacteria</taxon>
        <taxon>Campylobacterales</taxon>
        <taxon>Hydrogenimonadaceae</taxon>
        <taxon>Hydrogenimonas</taxon>
    </lineage>
</organism>
<evidence type="ECO:0008006" key="3">
    <source>
        <dbReference type="Google" id="ProtNLM"/>
    </source>
</evidence>
<sequence length="99" mass="11525">MKVFTDEGQCFIDLEHSLTIKDVSTLHIKLSATNIKEINEFFIHGMDLKEFDTAGLQILIAIKKYADKNNKEFQMSVGKKERELIKFYEMDEYFKGAIV</sequence>
<evidence type="ECO:0000313" key="1">
    <source>
        <dbReference type="EMBL" id="SFP33212.1"/>
    </source>
</evidence>
<dbReference type="Proteomes" id="UP000199227">
    <property type="component" value="Unassembled WGS sequence"/>
</dbReference>